<dbReference type="Proteomes" id="UP000054408">
    <property type="component" value="Unassembled WGS sequence"/>
</dbReference>
<evidence type="ECO:0000313" key="1">
    <source>
        <dbReference type="EMBL" id="KNC49573.1"/>
    </source>
</evidence>
<dbReference type="RefSeq" id="XP_013757682.1">
    <property type="nucleotide sequence ID" value="XM_013902228.1"/>
</dbReference>
<protein>
    <submittedName>
        <fullName evidence="1">Uncharacterized protein</fullName>
    </submittedName>
</protein>
<accession>A0A0L0DE38</accession>
<reference evidence="1 2" key="1">
    <citation type="submission" date="2010-05" db="EMBL/GenBank/DDBJ databases">
        <title>The Genome Sequence of Thecamonas trahens ATCC 50062.</title>
        <authorList>
            <consortium name="The Broad Institute Genome Sequencing Platform"/>
            <person name="Russ C."/>
            <person name="Cuomo C."/>
            <person name="Shea T."/>
            <person name="Young S.K."/>
            <person name="Zeng Q."/>
            <person name="Koehrsen M."/>
            <person name="Haas B."/>
            <person name="Borodovsky M."/>
            <person name="Guigo R."/>
            <person name="Alvarado L."/>
            <person name="Berlin A."/>
            <person name="Bochicchio J."/>
            <person name="Borenstein D."/>
            <person name="Chapman S."/>
            <person name="Chen Z."/>
            <person name="Freedman E."/>
            <person name="Gellesch M."/>
            <person name="Goldberg J."/>
            <person name="Griggs A."/>
            <person name="Gujja S."/>
            <person name="Heilman E."/>
            <person name="Heiman D."/>
            <person name="Hepburn T."/>
            <person name="Howarth C."/>
            <person name="Jen D."/>
            <person name="Larson L."/>
            <person name="Mehta T."/>
            <person name="Park D."/>
            <person name="Pearson M."/>
            <person name="Roberts A."/>
            <person name="Saif S."/>
            <person name="Shenoy N."/>
            <person name="Sisk P."/>
            <person name="Stolte C."/>
            <person name="Sykes S."/>
            <person name="Thomson T."/>
            <person name="Walk T."/>
            <person name="White J."/>
            <person name="Yandava C."/>
            <person name="Burger G."/>
            <person name="Gray M.W."/>
            <person name="Holland P.W.H."/>
            <person name="King N."/>
            <person name="Lang F.B.F."/>
            <person name="Roger A.J."/>
            <person name="Ruiz-Trillo I."/>
            <person name="Lander E."/>
            <person name="Nusbaum C."/>
        </authorList>
    </citation>
    <scope>NUCLEOTIDE SEQUENCE [LARGE SCALE GENOMIC DNA]</scope>
    <source>
        <strain evidence="1 2">ATCC 50062</strain>
    </source>
</reference>
<name>A0A0L0DE38_THETB</name>
<dbReference type="AlphaFoldDB" id="A0A0L0DE38"/>
<dbReference type="GeneID" id="25564982"/>
<dbReference type="EMBL" id="GL349456">
    <property type="protein sequence ID" value="KNC49573.1"/>
    <property type="molecule type" value="Genomic_DNA"/>
</dbReference>
<keyword evidence="2" id="KW-1185">Reference proteome</keyword>
<organism evidence="1 2">
    <name type="scientific">Thecamonas trahens ATCC 50062</name>
    <dbReference type="NCBI Taxonomy" id="461836"/>
    <lineage>
        <taxon>Eukaryota</taxon>
        <taxon>Apusozoa</taxon>
        <taxon>Apusomonadida</taxon>
        <taxon>Apusomonadidae</taxon>
        <taxon>Thecamonas</taxon>
    </lineage>
</organism>
<evidence type="ECO:0000313" key="2">
    <source>
        <dbReference type="Proteomes" id="UP000054408"/>
    </source>
</evidence>
<proteinExistence type="predicted"/>
<sequence length="241" mass="23889">MTEPTPTAILDAALTDVDLAPFAPLLAAPATATALAVSFTAVAAADPAAAAAALSRLLLAGGTRRPGSGAEAATEAVAKARLGIEALGCGLLQGEACATAVTGFLESLAVLAEMAEATGCELQLASLVAGLELAVDAMARLALDARSPQYDAAVVALFTSRLVGSLWGASGVLPRLTRGGRSKLLATEPHLVDTLVSCAVVALARGSGGAPETHPVACAAHRGYGRCAVVRGGVARRAPDC</sequence>
<gene>
    <name evidence="1" type="ORF">AMSG_05609</name>
</gene>